<protein>
    <submittedName>
        <fullName evidence="1">Uncharacterized protein</fullName>
    </submittedName>
</protein>
<reference evidence="1" key="3">
    <citation type="journal article" date="2017" name="Nature">
        <title>Genome sequence of the progenitor of the wheat D genome Aegilops tauschii.</title>
        <authorList>
            <person name="Luo M.C."/>
            <person name="Gu Y.Q."/>
            <person name="Puiu D."/>
            <person name="Wang H."/>
            <person name="Twardziok S.O."/>
            <person name="Deal K.R."/>
            <person name="Huo N."/>
            <person name="Zhu T."/>
            <person name="Wang L."/>
            <person name="Wang Y."/>
            <person name="McGuire P.E."/>
            <person name="Liu S."/>
            <person name="Long H."/>
            <person name="Ramasamy R.K."/>
            <person name="Rodriguez J.C."/>
            <person name="Van S.L."/>
            <person name="Yuan L."/>
            <person name="Wang Z."/>
            <person name="Xia Z."/>
            <person name="Xiao L."/>
            <person name="Anderson O.D."/>
            <person name="Ouyang S."/>
            <person name="Liang Y."/>
            <person name="Zimin A.V."/>
            <person name="Pertea G."/>
            <person name="Qi P."/>
            <person name="Bennetzen J.L."/>
            <person name="Dai X."/>
            <person name="Dawson M.W."/>
            <person name="Muller H.G."/>
            <person name="Kugler K."/>
            <person name="Rivarola-Duarte L."/>
            <person name="Spannagl M."/>
            <person name="Mayer K.F.X."/>
            <person name="Lu F.H."/>
            <person name="Bevan M.W."/>
            <person name="Leroy P."/>
            <person name="Li P."/>
            <person name="You F.M."/>
            <person name="Sun Q."/>
            <person name="Liu Z."/>
            <person name="Lyons E."/>
            <person name="Wicker T."/>
            <person name="Salzberg S.L."/>
            <person name="Devos K.M."/>
            <person name="Dvorak J."/>
        </authorList>
    </citation>
    <scope>NUCLEOTIDE SEQUENCE [LARGE SCALE GENOMIC DNA]</scope>
    <source>
        <strain evidence="1">cv. AL8/78</strain>
    </source>
</reference>
<reference evidence="1" key="4">
    <citation type="submission" date="2019-03" db="UniProtKB">
        <authorList>
            <consortium name="EnsemblPlants"/>
        </authorList>
    </citation>
    <scope>IDENTIFICATION</scope>
</reference>
<sequence length="109" mass="11679">CSHPNSADRSPCLLLASHQASMIRHADAKASSQRDYLPPFFGLPTSSARRDEVGLQACSPSTPAAESSCECLMRLAVTPSAVSHTAELVLWLEVGESQERHIGMLSTQS</sequence>
<evidence type="ECO:0000313" key="1">
    <source>
        <dbReference type="EnsemblPlants" id="AET3Gv20143700.5"/>
    </source>
</evidence>
<keyword evidence="2" id="KW-1185">Reference proteome</keyword>
<reference evidence="2" key="2">
    <citation type="journal article" date="2017" name="Nat. Plants">
        <title>The Aegilops tauschii genome reveals multiple impacts of transposons.</title>
        <authorList>
            <person name="Zhao G."/>
            <person name="Zou C."/>
            <person name="Li K."/>
            <person name="Wang K."/>
            <person name="Li T."/>
            <person name="Gao L."/>
            <person name="Zhang X."/>
            <person name="Wang H."/>
            <person name="Yang Z."/>
            <person name="Liu X."/>
            <person name="Jiang W."/>
            <person name="Mao L."/>
            <person name="Kong X."/>
            <person name="Jiao Y."/>
            <person name="Jia J."/>
        </authorList>
    </citation>
    <scope>NUCLEOTIDE SEQUENCE [LARGE SCALE GENOMIC DNA]</scope>
    <source>
        <strain evidence="2">cv. AL8/78</strain>
    </source>
</reference>
<reference evidence="2" key="1">
    <citation type="journal article" date="2014" name="Science">
        <title>Ancient hybridizations among the ancestral genomes of bread wheat.</title>
        <authorList>
            <consortium name="International Wheat Genome Sequencing Consortium,"/>
            <person name="Marcussen T."/>
            <person name="Sandve S.R."/>
            <person name="Heier L."/>
            <person name="Spannagl M."/>
            <person name="Pfeifer M."/>
            <person name="Jakobsen K.S."/>
            <person name="Wulff B.B."/>
            <person name="Steuernagel B."/>
            <person name="Mayer K.F."/>
            <person name="Olsen O.A."/>
        </authorList>
    </citation>
    <scope>NUCLEOTIDE SEQUENCE [LARGE SCALE GENOMIC DNA]</scope>
    <source>
        <strain evidence="2">cv. AL8/78</strain>
    </source>
</reference>
<organism evidence="1 2">
    <name type="scientific">Aegilops tauschii subsp. strangulata</name>
    <name type="common">Goatgrass</name>
    <dbReference type="NCBI Taxonomy" id="200361"/>
    <lineage>
        <taxon>Eukaryota</taxon>
        <taxon>Viridiplantae</taxon>
        <taxon>Streptophyta</taxon>
        <taxon>Embryophyta</taxon>
        <taxon>Tracheophyta</taxon>
        <taxon>Spermatophyta</taxon>
        <taxon>Magnoliopsida</taxon>
        <taxon>Liliopsida</taxon>
        <taxon>Poales</taxon>
        <taxon>Poaceae</taxon>
        <taxon>BOP clade</taxon>
        <taxon>Pooideae</taxon>
        <taxon>Triticodae</taxon>
        <taxon>Triticeae</taxon>
        <taxon>Triticinae</taxon>
        <taxon>Aegilops</taxon>
    </lineage>
</organism>
<dbReference type="Proteomes" id="UP000015105">
    <property type="component" value="Chromosome 3D"/>
</dbReference>
<name>A0A453DXD8_AEGTS</name>
<accession>A0A453DXD8</accession>
<dbReference type="AlphaFoldDB" id="A0A453DXD8"/>
<dbReference type="EnsemblPlants" id="AET3Gv20143700.5">
    <property type="protein sequence ID" value="AET3Gv20143700.5"/>
    <property type="gene ID" value="AET3Gv20143700"/>
</dbReference>
<evidence type="ECO:0000313" key="2">
    <source>
        <dbReference type="Proteomes" id="UP000015105"/>
    </source>
</evidence>
<dbReference type="Gramene" id="AET3Gv20143700.5">
    <property type="protein sequence ID" value="AET3Gv20143700.5"/>
    <property type="gene ID" value="AET3Gv20143700"/>
</dbReference>
<reference evidence="1" key="5">
    <citation type="journal article" date="2021" name="G3 (Bethesda)">
        <title>Aegilops tauschii genome assembly Aet v5.0 features greater sequence contiguity and improved annotation.</title>
        <authorList>
            <person name="Wang L."/>
            <person name="Zhu T."/>
            <person name="Rodriguez J.C."/>
            <person name="Deal K.R."/>
            <person name="Dubcovsky J."/>
            <person name="McGuire P.E."/>
            <person name="Lux T."/>
            <person name="Spannagl M."/>
            <person name="Mayer K.F.X."/>
            <person name="Baldrich P."/>
            <person name="Meyers B.C."/>
            <person name="Huo N."/>
            <person name="Gu Y.Q."/>
            <person name="Zhou H."/>
            <person name="Devos K.M."/>
            <person name="Bennetzen J.L."/>
            <person name="Unver T."/>
            <person name="Budak H."/>
            <person name="Gulick P.J."/>
            <person name="Galiba G."/>
            <person name="Kalapos B."/>
            <person name="Nelson D.R."/>
            <person name="Li P."/>
            <person name="You F.M."/>
            <person name="Luo M.C."/>
            <person name="Dvorak J."/>
        </authorList>
    </citation>
    <scope>NUCLEOTIDE SEQUENCE [LARGE SCALE GENOMIC DNA]</scope>
    <source>
        <strain evidence="1">cv. AL8/78</strain>
    </source>
</reference>
<proteinExistence type="predicted"/>